<proteinExistence type="predicted"/>
<dbReference type="Proteomes" id="UP000789901">
    <property type="component" value="Unassembled WGS sequence"/>
</dbReference>
<dbReference type="PROSITE" id="PS51166">
    <property type="entry name" value="CBM20"/>
    <property type="match status" value="1"/>
</dbReference>
<evidence type="ECO:0000313" key="2">
    <source>
        <dbReference type="EMBL" id="CAG8777321.1"/>
    </source>
</evidence>
<comment type="caution">
    <text evidence="2">The sequence shown here is derived from an EMBL/GenBank/DDBJ whole genome shotgun (WGS) entry which is preliminary data.</text>
</comment>
<evidence type="ECO:0000259" key="1">
    <source>
        <dbReference type="PROSITE" id="PS51166"/>
    </source>
</evidence>
<dbReference type="InterPro" id="IPR002044">
    <property type="entry name" value="CBM20"/>
</dbReference>
<accession>A0ABN7VJ13</accession>
<protein>
    <submittedName>
        <fullName evidence="2">31243_t:CDS:1</fullName>
    </submittedName>
</protein>
<reference evidence="2 3" key="1">
    <citation type="submission" date="2021-06" db="EMBL/GenBank/DDBJ databases">
        <authorList>
            <person name="Kallberg Y."/>
            <person name="Tangrot J."/>
            <person name="Rosling A."/>
        </authorList>
    </citation>
    <scope>NUCLEOTIDE SEQUENCE [LARGE SCALE GENOMIC DNA]</scope>
    <source>
        <strain evidence="2 3">120-4 pot B 10/14</strain>
    </source>
</reference>
<dbReference type="InterPro" id="IPR013783">
    <property type="entry name" value="Ig-like_fold"/>
</dbReference>
<feature type="domain" description="CBM20" evidence="1">
    <location>
        <begin position="47"/>
        <end position="162"/>
    </location>
</feature>
<organism evidence="2 3">
    <name type="scientific">Gigaspora margarita</name>
    <dbReference type="NCBI Taxonomy" id="4874"/>
    <lineage>
        <taxon>Eukaryota</taxon>
        <taxon>Fungi</taxon>
        <taxon>Fungi incertae sedis</taxon>
        <taxon>Mucoromycota</taxon>
        <taxon>Glomeromycotina</taxon>
        <taxon>Glomeromycetes</taxon>
        <taxon>Diversisporales</taxon>
        <taxon>Gigasporaceae</taxon>
        <taxon>Gigaspora</taxon>
    </lineage>
</organism>
<gene>
    <name evidence="2" type="ORF">GMARGA_LOCUS19241</name>
</gene>
<dbReference type="Pfam" id="PF00686">
    <property type="entry name" value="CBM_20"/>
    <property type="match status" value="1"/>
</dbReference>
<keyword evidence="3" id="KW-1185">Reference proteome</keyword>
<dbReference type="EMBL" id="CAJVQB010015900">
    <property type="protein sequence ID" value="CAG8777321.1"/>
    <property type="molecule type" value="Genomic_DNA"/>
</dbReference>
<dbReference type="InterPro" id="IPR013784">
    <property type="entry name" value="Carb-bd-like_fold"/>
</dbReference>
<name>A0ABN7VJ13_GIGMA</name>
<dbReference type="Gene3D" id="2.60.40.10">
    <property type="entry name" value="Immunoglobulins"/>
    <property type="match status" value="1"/>
</dbReference>
<sequence>MTNIINCEIVIIYVFCDQTVEPNIGIVNAAKNIIGGTLSRFIGKDDDEYKECIQVTFHVHLPQHIERFGEPVVVGSCKELGNWKMVTILLTQPNKREFPTYWRSQPIEIQPSKDEIKYKYGVFDRSGGRVEFEGVGESNNRILDTKTNDQYDIWQNNIPFRIFKLNEFAFIRCIYDAVNDENLKDKVMQFQLLLANQRAHTLNFMTLDFITQRYLKKEKRLFLCVLLGYYIKHKGSPAFIFKLPKQFRSKFLLEALEHVQQDTFTSDIKPIIAPVVAALVRHNAIVMASFEWLRIFRVAQFVDPAYTFVDEFIGAHYVDEEYISRLLNEWPKIVKPHLDKIDESTYIKIAKWLISCYLNMENANIVPQGVTLVDYVVNVFMPAVHEDYIKTLKKQI</sequence>
<dbReference type="SUPFAM" id="SSF49452">
    <property type="entry name" value="Starch-binding domain-like"/>
    <property type="match status" value="1"/>
</dbReference>
<evidence type="ECO:0000313" key="3">
    <source>
        <dbReference type="Proteomes" id="UP000789901"/>
    </source>
</evidence>